<dbReference type="Proteomes" id="UP001239019">
    <property type="component" value="Unassembled WGS sequence"/>
</dbReference>
<dbReference type="EMBL" id="JAVDDT010000002">
    <property type="protein sequence ID" value="MDQ2069313.1"/>
    <property type="molecule type" value="Genomic_DNA"/>
</dbReference>
<keyword evidence="2" id="KW-1185">Reference proteome</keyword>
<dbReference type="RefSeq" id="WP_306727797.1">
    <property type="nucleotide sequence ID" value="NZ_JAVDDT010000002.1"/>
</dbReference>
<name>A0ABU0W6C3_9GAMM</name>
<protein>
    <submittedName>
        <fullName evidence="1">Uncharacterized protein</fullName>
    </submittedName>
</protein>
<accession>A0ABU0W6C3</accession>
<reference evidence="1 2" key="1">
    <citation type="submission" date="2023-08" db="EMBL/GenBank/DDBJ databases">
        <title>Whole-genome sequencing of halo(alkali)philic microorganisms from hypersaline lakes.</title>
        <authorList>
            <person name="Sorokin D.Y."/>
            <person name="Abbas B."/>
            <person name="Merkel A.Y."/>
        </authorList>
    </citation>
    <scope>NUCLEOTIDE SEQUENCE [LARGE SCALE GENOMIC DNA]</scope>
    <source>
        <strain evidence="1 2">AB-CW4</strain>
    </source>
</reference>
<sequence>MIVPFPNIRHPGRATWGMVANNGRFLSVLSSAMQEMVRPGARYACEIGFPRLRGRDGQLVEMFLEQLLANAAWTRMPHWAYQRYGSGSGNPVVDGTLAAGKIVTTRGWSASATAVLEPGDLIGLSSNELCRVTATVNANASGEAEIPIAKPLRTFPSDGEAIEIESPKALFKLANANEWDVQWRSPRKAGLSVGFIEDPTAGAGS</sequence>
<evidence type="ECO:0000313" key="2">
    <source>
        <dbReference type="Proteomes" id="UP001239019"/>
    </source>
</evidence>
<evidence type="ECO:0000313" key="1">
    <source>
        <dbReference type="EMBL" id="MDQ2069313.1"/>
    </source>
</evidence>
<organism evidence="1 2">
    <name type="scientific">Natronospira bacteriovora</name>
    <dbReference type="NCBI Taxonomy" id="3069753"/>
    <lineage>
        <taxon>Bacteria</taxon>
        <taxon>Pseudomonadati</taxon>
        <taxon>Pseudomonadota</taxon>
        <taxon>Gammaproteobacteria</taxon>
        <taxon>Natronospirales</taxon>
        <taxon>Natronospiraceae</taxon>
        <taxon>Natronospira</taxon>
    </lineage>
</organism>
<gene>
    <name evidence="1" type="ORF">RBH19_05470</name>
</gene>
<comment type="caution">
    <text evidence="1">The sequence shown here is derived from an EMBL/GenBank/DDBJ whole genome shotgun (WGS) entry which is preliminary data.</text>
</comment>
<proteinExistence type="predicted"/>